<feature type="domain" description="PLAT" evidence="2">
    <location>
        <begin position="1"/>
        <end position="121"/>
    </location>
</feature>
<evidence type="ECO:0000259" key="2">
    <source>
        <dbReference type="PROSITE" id="PS50095"/>
    </source>
</evidence>
<dbReference type="PANTHER" id="PTHR31718:SF64">
    <property type="entry name" value="OS10G0361900 PROTEIN"/>
    <property type="match status" value="1"/>
</dbReference>
<dbReference type="Proteomes" id="UP000001514">
    <property type="component" value="Unassembled WGS sequence"/>
</dbReference>
<dbReference type="Pfam" id="PF06232">
    <property type="entry name" value="ATS3"/>
    <property type="match status" value="1"/>
</dbReference>
<dbReference type="OMA" id="IDFATHF"/>
<dbReference type="KEGG" id="smo:SELMODRAFT_138258"/>
<keyword evidence="4" id="KW-1185">Reference proteome</keyword>
<dbReference type="Gene3D" id="2.40.180.10">
    <property type="entry name" value="Catalase core domain"/>
    <property type="match status" value="1"/>
</dbReference>
<gene>
    <name evidence="3" type="ORF">SELMODRAFT_138258</name>
</gene>
<proteinExistence type="predicted"/>
<dbReference type="InParanoid" id="D8TEW3"/>
<dbReference type="EMBL" id="GL377750">
    <property type="protein sequence ID" value="EFJ04799.1"/>
    <property type="molecule type" value="Genomic_DNA"/>
</dbReference>
<name>D8TEW3_SELML</name>
<evidence type="ECO:0000313" key="4">
    <source>
        <dbReference type="Proteomes" id="UP000001514"/>
    </source>
</evidence>
<dbReference type="HOGENOM" id="CLU_167303_0_0_1"/>
<dbReference type="SUPFAM" id="SSF49723">
    <property type="entry name" value="Lipase/lipooxygenase domain (PLAT/LH2 domain)"/>
    <property type="match status" value="1"/>
</dbReference>
<sequence>CDYTITIKTGCVYLAGTDANVEIILFSLSGVVVRYSNLDNKNHDDFERCNTDVFHIKGLCLSEYDKICKIIISHDNSGAHAGWYIDWVDVSSSSIDFATHFDIGTWIEKDNLSYIGDKCNL</sequence>
<evidence type="ECO:0000313" key="3">
    <source>
        <dbReference type="EMBL" id="EFJ04799.1"/>
    </source>
</evidence>
<protein>
    <recommendedName>
        <fullName evidence="2">PLAT domain-containing protein</fullName>
    </recommendedName>
</protein>
<comment type="caution">
    <text evidence="1">Lacks conserved residue(s) required for the propagation of feature annotation.</text>
</comment>
<dbReference type="InterPro" id="IPR036392">
    <property type="entry name" value="PLAT/LH2_dom_sf"/>
</dbReference>
<dbReference type="STRING" id="88036.D8TEW3"/>
<dbReference type="InterPro" id="IPR010417">
    <property type="entry name" value="Embryo-specific_ATS3"/>
</dbReference>
<dbReference type="PROSITE" id="PS50095">
    <property type="entry name" value="PLAT"/>
    <property type="match status" value="1"/>
</dbReference>
<dbReference type="Gramene" id="EFJ04799">
    <property type="protein sequence ID" value="EFJ04799"/>
    <property type="gene ID" value="SELMODRAFT_138258"/>
</dbReference>
<reference evidence="3 4" key="1">
    <citation type="journal article" date="2011" name="Science">
        <title>The Selaginella genome identifies genetic changes associated with the evolution of vascular plants.</title>
        <authorList>
            <person name="Banks J.A."/>
            <person name="Nishiyama T."/>
            <person name="Hasebe M."/>
            <person name="Bowman J.L."/>
            <person name="Gribskov M."/>
            <person name="dePamphilis C."/>
            <person name="Albert V.A."/>
            <person name="Aono N."/>
            <person name="Aoyama T."/>
            <person name="Ambrose B.A."/>
            <person name="Ashton N.W."/>
            <person name="Axtell M.J."/>
            <person name="Barker E."/>
            <person name="Barker M.S."/>
            <person name="Bennetzen J.L."/>
            <person name="Bonawitz N.D."/>
            <person name="Chapple C."/>
            <person name="Cheng C."/>
            <person name="Correa L.G."/>
            <person name="Dacre M."/>
            <person name="DeBarry J."/>
            <person name="Dreyer I."/>
            <person name="Elias M."/>
            <person name="Engstrom E.M."/>
            <person name="Estelle M."/>
            <person name="Feng L."/>
            <person name="Finet C."/>
            <person name="Floyd S.K."/>
            <person name="Frommer W.B."/>
            <person name="Fujita T."/>
            <person name="Gramzow L."/>
            <person name="Gutensohn M."/>
            <person name="Harholt J."/>
            <person name="Hattori M."/>
            <person name="Heyl A."/>
            <person name="Hirai T."/>
            <person name="Hiwatashi Y."/>
            <person name="Ishikawa M."/>
            <person name="Iwata M."/>
            <person name="Karol K.G."/>
            <person name="Koehler B."/>
            <person name="Kolukisaoglu U."/>
            <person name="Kubo M."/>
            <person name="Kurata T."/>
            <person name="Lalonde S."/>
            <person name="Li K."/>
            <person name="Li Y."/>
            <person name="Litt A."/>
            <person name="Lyons E."/>
            <person name="Manning G."/>
            <person name="Maruyama T."/>
            <person name="Michael T.P."/>
            <person name="Mikami K."/>
            <person name="Miyazaki S."/>
            <person name="Morinaga S."/>
            <person name="Murata T."/>
            <person name="Mueller-Roeber B."/>
            <person name="Nelson D.R."/>
            <person name="Obara M."/>
            <person name="Oguri Y."/>
            <person name="Olmstead R.G."/>
            <person name="Onodera N."/>
            <person name="Petersen B.L."/>
            <person name="Pils B."/>
            <person name="Prigge M."/>
            <person name="Rensing S.A."/>
            <person name="Riano-Pachon D.M."/>
            <person name="Roberts A.W."/>
            <person name="Sato Y."/>
            <person name="Scheller H.V."/>
            <person name="Schulz B."/>
            <person name="Schulz C."/>
            <person name="Shakirov E.V."/>
            <person name="Shibagaki N."/>
            <person name="Shinohara N."/>
            <person name="Shippen D.E."/>
            <person name="Soerensen I."/>
            <person name="Sotooka R."/>
            <person name="Sugimoto N."/>
            <person name="Sugita M."/>
            <person name="Sumikawa N."/>
            <person name="Tanurdzic M."/>
            <person name="Theissen G."/>
            <person name="Ulvskov P."/>
            <person name="Wakazuki S."/>
            <person name="Weng J.K."/>
            <person name="Willats W.W."/>
            <person name="Wipf D."/>
            <person name="Wolf P.G."/>
            <person name="Yang L."/>
            <person name="Zimmer A.D."/>
            <person name="Zhu Q."/>
            <person name="Mitros T."/>
            <person name="Hellsten U."/>
            <person name="Loque D."/>
            <person name="Otillar R."/>
            <person name="Salamov A."/>
            <person name="Schmutz J."/>
            <person name="Shapiro H."/>
            <person name="Lindquist E."/>
            <person name="Lucas S."/>
            <person name="Rokhsar D."/>
            <person name="Grigoriev I.V."/>
        </authorList>
    </citation>
    <scope>NUCLEOTIDE SEQUENCE [LARGE SCALE GENOMIC DNA]</scope>
</reference>
<accession>D8TEW3</accession>
<organism evidence="4">
    <name type="scientific">Selaginella moellendorffii</name>
    <name type="common">Spikemoss</name>
    <dbReference type="NCBI Taxonomy" id="88036"/>
    <lineage>
        <taxon>Eukaryota</taxon>
        <taxon>Viridiplantae</taxon>
        <taxon>Streptophyta</taxon>
        <taxon>Embryophyta</taxon>
        <taxon>Tracheophyta</taxon>
        <taxon>Lycopodiopsida</taxon>
        <taxon>Selaginellales</taxon>
        <taxon>Selaginellaceae</taxon>
        <taxon>Selaginella</taxon>
    </lineage>
</organism>
<evidence type="ECO:0000256" key="1">
    <source>
        <dbReference type="PROSITE-ProRule" id="PRU00152"/>
    </source>
</evidence>
<feature type="non-terminal residue" evidence="3">
    <location>
        <position position="1"/>
    </location>
</feature>
<dbReference type="PANTHER" id="PTHR31718">
    <property type="entry name" value="PLAT DOMAIN-CONTAINING PROTEIN"/>
    <property type="match status" value="1"/>
</dbReference>
<dbReference type="AlphaFoldDB" id="D8TEW3"/>
<dbReference type="InterPro" id="IPR001024">
    <property type="entry name" value="PLAT/LH2_dom"/>
</dbReference>